<name>A0AAD7JFI7_9AGAR</name>
<dbReference type="AlphaFoldDB" id="A0AAD7JFI7"/>
<reference evidence="1" key="1">
    <citation type="submission" date="2023-03" db="EMBL/GenBank/DDBJ databases">
        <title>Massive genome expansion in bonnet fungi (Mycena s.s.) driven by repeated elements and novel gene families across ecological guilds.</title>
        <authorList>
            <consortium name="Lawrence Berkeley National Laboratory"/>
            <person name="Harder C.B."/>
            <person name="Miyauchi S."/>
            <person name="Viragh M."/>
            <person name="Kuo A."/>
            <person name="Thoen E."/>
            <person name="Andreopoulos B."/>
            <person name="Lu D."/>
            <person name="Skrede I."/>
            <person name="Drula E."/>
            <person name="Henrissat B."/>
            <person name="Morin E."/>
            <person name="Kohler A."/>
            <person name="Barry K."/>
            <person name="LaButti K."/>
            <person name="Morin E."/>
            <person name="Salamov A."/>
            <person name="Lipzen A."/>
            <person name="Mereny Z."/>
            <person name="Hegedus B."/>
            <person name="Baldrian P."/>
            <person name="Stursova M."/>
            <person name="Weitz H."/>
            <person name="Taylor A."/>
            <person name="Grigoriev I.V."/>
            <person name="Nagy L.G."/>
            <person name="Martin F."/>
            <person name="Kauserud H."/>
        </authorList>
    </citation>
    <scope>NUCLEOTIDE SEQUENCE</scope>
    <source>
        <strain evidence="1">CBHHK188m</strain>
    </source>
</reference>
<keyword evidence="2" id="KW-1185">Reference proteome</keyword>
<dbReference type="EMBL" id="JARJLG010000040">
    <property type="protein sequence ID" value="KAJ7763631.1"/>
    <property type="molecule type" value="Genomic_DNA"/>
</dbReference>
<evidence type="ECO:0008006" key="3">
    <source>
        <dbReference type="Google" id="ProtNLM"/>
    </source>
</evidence>
<evidence type="ECO:0000313" key="2">
    <source>
        <dbReference type="Proteomes" id="UP001215280"/>
    </source>
</evidence>
<evidence type="ECO:0000313" key="1">
    <source>
        <dbReference type="EMBL" id="KAJ7763631.1"/>
    </source>
</evidence>
<dbReference type="Proteomes" id="UP001215280">
    <property type="component" value="Unassembled WGS sequence"/>
</dbReference>
<organism evidence="1 2">
    <name type="scientific">Mycena maculata</name>
    <dbReference type="NCBI Taxonomy" id="230809"/>
    <lineage>
        <taxon>Eukaryota</taxon>
        <taxon>Fungi</taxon>
        <taxon>Dikarya</taxon>
        <taxon>Basidiomycota</taxon>
        <taxon>Agaricomycotina</taxon>
        <taxon>Agaricomycetes</taxon>
        <taxon>Agaricomycetidae</taxon>
        <taxon>Agaricales</taxon>
        <taxon>Marasmiineae</taxon>
        <taxon>Mycenaceae</taxon>
        <taxon>Mycena</taxon>
    </lineage>
</organism>
<gene>
    <name evidence="1" type="ORF">DFH07DRAFT_812609</name>
</gene>
<proteinExistence type="predicted"/>
<dbReference type="SUPFAM" id="SSF52047">
    <property type="entry name" value="RNI-like"/>
    <property type="match status" value="1"/>
</dbReference>
<accession>A0AAD7JFI7</accession>
<protein>
    <recommendedName>
        <fullName evidence="3">F-box domain-containing protein</fullName>
    </recommendedName>
</protein>
<sequence length="241" mass="27316">MAQDIASELLNLILGELRSPMARGPDRVEKADVANCGLVCRNWLHSSRYILFADVHLSNRTAKLFLRATETSPFPLLTFIHSLRLISSEPSAEDVSSTIRAVLAPIYIFRTASFPNLFTLTLSGCRSSLGAVLEAISSCPELTTLKLHQVTLSYDDIFYEDTVKVFEFPPNWRKLILDMDEPDADVLFQHILSLDPVPILSSLSMHGWYPRDHSFVGMYLRLRRSLAQPPTRLQRSQFLHK</sequence>
<comment type="caution">
    <text evidence="1">The sequence shown here is derived from an EMBL/GenBank/DDBJ whole genome shotgun (WGS) entry which is preliminary data.</text>
</comment>